<dbReference type="PANTHER" id="PTHR24093">
    <property type="entry name" value="CATION TRANSPORTING ATPASE"/>
    <property type="match status" value="1"/>
</dbReference>
<dbReference type="SUPFAM" id="SSF56784">
    <property type="entry name" value="HAD-like"/>
    <property type="match status" value="1"/>
</dbReference>
<dbReference type="AlphaFoldDB" id="A0AAU9N0I7"/>
<evidence type="ECO:0000256" key="3">
    <source>
        <dbReference type="ARBA" id="ARBA00022842"/>
    </source>
</evidence>
<comment type="caution">
    <text evidence="6">The sequence shown here is derived from an EMBL/GenBank/DDBJ whole genome shotgun (WGS) entry which is preliminary data.</text>
</comment>
<dbReference type="PRINTS" id="PR00119">
    <property type="entry name" value="CATATPASE"/>
</dbReference>
<evidence type="ECO:0008006" key="8">
    <source>
        <dbReference type="Google" id="ProtNLM"/>
    </source>
</evidence>
<evidence type="ECO:0000256" key="2">
    <source>
        <dbReference type="ARBA" id="ARBA00022692"/>
    </source>
</evidence>
<protein>
    <recommendedName>
        <fullName evidence="8">Calcium-transporting ATPase</fullName>
    </recommendedName>
</protein>
<reference evidence="6 7" key="1">
    <citation type="submission" date="2022-01" db="EMBL/GenBank/DDBJ databases">
        <authorList>
            <person name="Xiong W."/>
            <person name="Schranz E."/>
        </authorList>
    </citation>
    <scope>NUCLEOTIDE SEQUENCE [LARGE SCALE GENOMIC DNA]</scope>
</reference>
<keyword evidence="4" id="KW-1133">Transmembrane helix</keyword>
<dbReference type="FunFam" id="3.40.1110.10:FF:000013">
    <property type="entry name" value="Calcium-transporting ATPase"/>
    <property type="match status" value="1"/>
</dbReference>
<keyword evidence="3" id="KW-0460">Magnesium</keyword>
<dbReference type="GO" id="GO:0005886">
    <property type="term" value="C:plasma membrane"/>
    <property type="evidence" value="ECO:0007669"/>
    <property type="project" value="TreeGrafter"/>
</dbReference>
<dbReference type="EMBL" id="CAKMRJ010003334">
    <property type="protein sequence ID" value="CAH1432155.1"/>
    <property type="molecule type" value="Genomic_DNA"/>
</dbReference>
<proteinExistence type="predicted"/>
<dbReference type="SUPFAM" id="SSF81660">
    <property type="entry name" value="Metal cation-transporting ATPase, ATP-binding domain N"/>
    <property type="match status" value="1"/>
</dbReference>
<dbReference type="Gene3D" id="3.40.1110.10">
    <property type="entry name" value="Calcium-transporting ATPase, cytoplasmic domain N"/>
    <property type="match status" value="1"/>
</dbReference>
<keyword evidence="5" id="KW-0472">Membrane</keyword>
<dbReference type="InterPro" id="IPR023214">
    <property type="entry name" value="HAD_sf"/>
</dbReference>
<dbReference type="Pfam" id="PF13246">
    <property type="entry name" value="Cation_ATPase"/>
    <property type="match status" value="1"/>
</dbReference>
<gene>
    <name evidence="6" type="ORF">LVIROSA_LOCUS18825</name>
</gene>
<dbReference type="Proteomes" id="UP001157418">
    <property type="component" value="Unassembled WGS sequence"/>
</dbReference>
<dbReference type="GO" id="GO:0005388">
    <property type="term" value="F:P-type calcium transporter activity"/>
    <property type="evidence" value="ECO:0007669"/>
    <property type="project" value="TreeGrafter"/>
</dbReference>
<dbReference type="NCBIfam" id="TIGR01494">
    <property type="entry name" value="ATPase_P-type"/>
    <property type="match status" value="1"/>
</dbReference>
<evidence type="ECO:0000256" key="1">
    <source>
        <dbReference type="ARBA" id="ARBA00004370"/>
    </source>
</evidence>
<evidence type="ECO:0000256" key="5">
    <source>
        <dbReference type="ARBA" id="ARBA00023136"/>
    </source>
</evidence>
<dbReference type="InterPro" id="IPR036412">
    <property type="entry name" value="HAD-like_sf"/>
</dbReference>
<evidence type="ECO:0000313" key="6">
    <source>
        <dbReference type="EMBL" id="CAH1432155.1"/>
    </source>
</evidence>
<dbReference type="PANTHER" id="PTHR24093:SF519">
    <property type="entry name" value="CALCIUM-TRANSPORTING ATPASE"/>
    <property type="match status" value="1"/>
</dbReference>
<keyword evidence="7" id="KW-1185">Reference proteome</keyword>
<dbReference type="Gene3D" id="3.40.50.1000">
    <property type="entry name" value="HAD superfamily/HAD-like"/>
    <property type="match status" value="1"/>
</dbReference>
<dbReference type="GO" id="GO:0005524">
    <property type="term" value="F:ATP binding"/>
    <property type="evidence" value="ECO:0007669"/>
    <property type="project" value="InterPro"/>
</dbReference>
<dbReference type="PRINTS" id="PR00120">
    <property type="entry name" value="HATPASE"/>
</dbReference>
<evidence type="ECO:0000256" key="4">
    <source>
        <dbReference type="ARBA" id="ARBA00022989"/>
    </source>
</evidence>
<sequence length="349" mass="38437">MKNALFISLRLHEDNRLSRSLCYLVAYRFCSTLKMKNDPPNDTSALPLKIVSFLVESVAQNTTSSVFLPDAGQEIEVSGSPTENGILQWGVNIGMNFVAVRSESSIIHAFPFNSKKKRGDVAVKRPDSEVHVHWKRAAEIVLAACTRYMDIDGQLVLLNEENVEYFKKAIEDMASGSLRCVAIAYRPCEAETVPTGEDELAQWELPEGDLVLLAIVGLKDPCRKGVREAVELCVKAECGILESNADAEEPNLIEGKSFRAMSEDQRLEVVEKIFVMGRSSPNDKLLLVQALRKRGHVVVTGDGTNDAPALHEADIGLAMGIQGTEVAKESIDIIILDDDFASVVKILYF</sequence>
<dbReference type="GO" id="GO:0016887">
    <property type="term" value="F:ATP hydrolysis activity"/>
    <property type="evidence" value="ECO:0007669"/>
    <property type="project" value="InterPro"/>
</dbReference>
<evidence type="ECO:0000313" key="7">
    <source>
        <dbReference type="Proteomes" id="UP001157418"/>
    </source>
</evidence>
<organism evidence="6 7">
    <name type="scientific">Lactuca virosa</name>
    <dbReference type="NCBI Taxonomy" id="75947"/>
    <lineage>
        <taxon>Eukaryota</taxon>
        <taxon>Viridiplantae</taxon>
        <taxon>Streptophyta</taxon>
        <taxon>Embryophyta</taxon>
        <taxon>Tracheophyta</taxon>
        <taxon>Spermatophyta</taxon>
        <taxon>Magnoliopsida</taxon>
        <taxon>eudicotyledons</taxon>
        <taxon>Gunneridae</taxon>
        <taxon>Pentapetalae</taxon>
        <taxon>asterids</taxon>
        <taxon>campanulids</taxon>
        <taxon>Asterales</taxon>
        <taxon>Asteraceae</taxon>
        <taxon>Cichorioideae</taxon>
        <taxon>Cichorieae</taxon>
        <taxon>Lactucinae</taxon>
        <taxon>Lactuca</taxon>
    </lineage>
</organism>
<keyword evidence="2" id="KW-0812">Transmembrane</keyword>
<name>A0AAU9N0I7_9ASTR</name>
<accession>A0AAU9N0I7</accession>
<dbReference type="InterPro" id="IPR023299">
    <property type="entry name" value="ATPase_P-typ_cyto_dom_N"/>
</dbReference>
<comment type="subcellular location">
    <subcellularLocation>
        <location evidence="1">Membrane</location>
    </subcellularLocation>
</comment>
<dbReference type="InterPro" id="IPR001757">
    <property type="entry name" value="P_typ_ATPase"/>
</dbReference>